<gene>
    <name evidence="1" type="ORF">SAMN05443633_10266</name>
</gene>
<dbReference type="Proteomes" id="UP000184518">
    <property type="component" value="Unassembled WGS sequence"/>
</dbReference>
<sequence>MKHKTLRIDLLSDWQKHFAFGLGEVILREKDDVNNIIIELILTTNAFDLVMNLNNDYLNYSQESTIYKYNYSREYKMTGWASEKEELIVDVEGFYNYLTENVSQVDEKLFGREYDEVKKICKSVIQNENKLFLIADDY</sequence>
<keyword evidence="2" id="KW-1185">Reference proteome</keyword>
<organism evidence="1 2">
    <name type="scientific">Chryseobacterium arachidis</name>
    <dbReference type="NCBI Taxonomy" id="1416778"/>
    <lineage>
        <taxon>Bacteria</taxon>
        <taxon>Pseudomonadati</taxon>
        <taxon>Bacteroidota</taxon>
        <taxon>Flavobacteriia</taxon>
        <taxon>Flavobacteriales</taxon>
        <taxon>Weeksellaceae</taxon>
        <taxon>Chryseobacterium group</taxon>
        <taxon>Chryseobacterium</taxon>
    </lineage>
</organism>
<dbReference type="OrthoDB" id="796796at2"/>
<dbReference type="STRING" id="1416778.SAMN05443633_10266"/>
<evidence type="ECO:0000313" key="1">
    <source>
        <dbReference type="EMBL" id="SHE81610.1"/>
    </source>
</evidence>
<dbReference type="AlphaFoldDB" id="A0A1M4WKC8"/>
<accession>A0A1M4WKC8</accession>
<reference evidence="2" key="1">
    <citation type="submission" date="2016-11" db="EMBL/GenBank/DDBJ databases">
        <authorList>
            <person name="Varghese N."/>
            <person name="Submissions S."/>
        </authorList>
    </citation>
    <scope>NUCLEOTIDE SEQUENCE [LARGE SCALE GENOMIC DNA]</scope>
    <source>
        <strain evidence="2">DSM 27619</strain>
    </source>
</reference>
<evidence type="ECO:0000313" key="2">
    <source>
        <dbReference type="Proteomes" id="UP000184518"/>
    </source>
</evidence>
<name>A0A1M4WKC8_9FLAO</name>
<proteinExistence type="predicted"/>
<protein>
    <submittedName>
        <fullName evidence="1">Uncharacterized protein</fullName>
    </submittedName>
</protein>
<dbReference type="RefSeq" id="WP_072953347.1">
    <property type="nucleotide sequence ID" value="NZ_FQUT01000002.1"/>
</dbReference>
<dbReference type="EMBL" id="FQUT01000002">
    <property type="protein sequence ID" value="SHE81610.1"/>
    <property type="molecule type" value="Genomic_DNA"/>
</dbReference>